<feature type="domain" description="MurNAc-LAA" evidence="3">
    <location>
        <begin position="365"/>
        <end position="476"/>
    </location>
</feature>
<accession>A0A414NV59</accession>
<keyword evidence="1" id="KW-0378">Hydrolase</keyword>
<evidence type="ECO:0000313" key="5">
    <source>
        <dbReference type="Proteomes" id="UP000283442"/>
    </source>
</evidence>
<dbReference type="AlphaFoldDB" id="A0A414NV59"/>
<dbReference type="InterPro" id="IPR050695">
    <property type="entry name" value="N-acetylmuramoyl_amidase_3"/>
</dbReference>
<dbReference type="GO" id="GO:0008745">
    <property type="term" value="F:N-acetylmuramoyl-L-alanine amidase activity"/>
    <property type="evidence" value="ECO:0007669"/>
    <property type="project" value="InterPro"/>
</dbReference>
<feature type="region of interest" description="Disordered" evidence="2">
    <location>
        <begin position="173"/>
        <end position="278"/>
    </location>
</feature>
<feature type="compositionally biased region" description="Low complexity" evidence="2">
    <location>
        <begin position="179"/>
        <end position="200"/>
    </location>
</feature>
<dbReference type="Gene3D" id="3.40.630.40">
    <property type="entry name" value="Zn-dependent exopeptidases"/>
    <property type="match status" value="1"/>
</dbReference>
<dbReference type="GO" id="GO:0009253">
    <property type="term" value="P:peptidoglycan catabolic process"/>
    <property type="evidence" value="ECO:0007669"/>
    <property type="project" value="InterPro"/>
</dbReference>
<reference evidence="4 5" key="1">
    <citation type="submission" date="2018-08" db="EMBL/GenBank/DDBJ databases">
        <title>A genome reference for cultivated species of the human gut microbiota.</title>
        <authorList>
            <person name="Zou Y."/>
            <person name="Xue W."/>
            <person name="Luo G."/>
        </authorList>
    </citation>
    <scope>NUCLEOTIDE SEQUENCE [LARGE SCALE GENOMIC DNA]</scope>
    <source>
        <strain evidence="4 5">AM25-21AC</strain>
    </source>
</reference>
<dbReference type="InterPro" id="IPR002508">
    <property type="entry name" value="MurNAc-LAA_cat"/>
</dbReference>
<dbReference type="Pfam" id="PF01520">
    <property type="entry name" value="Amidase_3"/>
    <property type="match status" value="1"/>
</dbReference>
<dbReference type="Gene3D" id="2.60.40.3500">
    <property type="match status" value="1"/>
</dbReference>
<feature type="compositionally biased region" description="Low complexity" evidence="2">
    <location>
        <begin position="214"/>
        <end position="241"/>
    </location>
</feature>
<dbReference type="SMART" id="SM00646">
    <property type="entry name" value="Ami_3"/>
    <property type="match status" value="1"/>
</dbReference>
<dbReference type="OrthoDB" id="9772024at2"/>
<dbReference type="Proteomes" id="UP000283442">
    <property type="component" value="Unassembled WGS sequence"/>
</dbReference>
<protein>
    <submittedName>
        <fullName evidence="4">N-acetylmuramoyl-L-alanine amidase</fullName>
    </submittedName>
</protein>
<name>A0A414NV59_9FIRM</name>
<dbReference type="InterPro" id="IPR021731">
    <property type="entry name" value="AMIN_dom"/>
</dbReference>
<sequence>MIWIDRGKREAHGNWRGLMKRILFLLSVIAVMLLPMAGVSAASSDFSERVSGMAEITAVRVNSGSDKIRIVVDASKPVRYTTMTLKNPDRVIVDIQGAWLSAKVKREIAVSSRFVNDIRIGQFNKNTVRLVVENKVGSSNYKIFPLTGGTVPGRVVLDFGNLSDSSKAVIAVPDVQQKPSTTGSSSVSTTKPTTPATSQTQESKPATKPAVKPSDSSSTSSIQTTKPATTSVTKPSSSSSTEDIDGPAKEAAGTATDTGKDSSKNTGSNAGNTPAITDDTDADIAALTGLKGRKITIDAGHGGNDSGAIGPTGVMEKSVTLRIANELRRLLVADGATVYMTRTTDTEVSPKGANASDIEELQARCDVANNTKSDIFISIHMDSFSSGAAKGTTGYYYSLGSQRSRDLADKVRQGVIDQIGTQSRGTQSCNFYVVKHTDMPATLVEVAFISNPQEEQLLNSEEGIEKAAQGIADGIADYFG</sequence>
<evidence type="ECO:0000313" key="4">
    <source>
        <dbReference type="EMBL" id="RHF50791.1"/>
    </source>
</evidence>
<gene>
    <name evidence="4" type="ORF">DW674_09945</name>
</gene>
<feature type="compositionally biased region" description="Polar residues" evidence="2">
    <location>
        <begin position="264"/>
        <end position="274"/>
    </location>
</feature>
<proteinExistence type="predicted"/>
<dbReference type="Pfam" id="PF11741">
    <property type="entry name" value="AMIN"/>
    <property type="match status" value="1"/>
</dbReference>
<dbReference type="PANTHER" id="PTHR30404">
    <property type="entry name" value="N-ACETYLMURAMOYL-L-ALANINE AMIDASE"/>
    <property type="match status" value="1"/>
</dbReference>
<evidence type="ECO:0000259" key="3">
    <source>
        <dbReference type="SMART" id="SM00646"/>
    </source>
</evidence>
<comment type="caution">
    <text evidence="4">The sequence shown here is derived from an EMBL/GenBank/DDBJ whole genome shotgun (WGS) entry which is preliminary data.</text>
</comment>
<evidence type="ECO:0000256" key="2">
    <source>
        <dbReference type="SAM" id="MobiDB-lite"/>
    </source>
</evidence>
<dbReference type="PANTHER" id="PTHR30404:SF0">
    <property type="entry name" value="N-ACETYLMURAMOYL-L-ALANINE AMIDASE AMIC"/>
    <property type="match status" value="1"/>
</dbReference>
<dbReference type="SUPFAM" id="SSF53187">
    <property type="entry name" value="Zn-dependent exopeptidases"/>
    <property type="match status" value="1"/>
</dbReference>
<organism evidence="4 5">
    <name type="scientific">Mitsuokella multacida</name>
    <dbReference type="NCBI Taxonomy" id="52226"/>
    <lineage>
        <taxon>Bacteria</taxon>
        <taxon>Bacillati</taxon>
        <taxon>Bacillota</taxon>
        <taxon>Negativicutes</taxon>
        <taxon>Selenomonadales</taxon>
        <taxon>Selenomonadaceae</taxon>
        <taxon>Mitsuokella</taxon>
    </lineage>
</organism>
<dbReference type="GO" id="GO:0030288">
    <property type="term" value="C:outer membrane-bounded periplasmic space"/>
    <property type="evidence" value="ECO:0007669"/>
    <property type="project" value="TreeGrafter"/>
</dbReference>
<dbReference type="CDD" id="cd02696">
    <property type="entry name" value="MurNAc-LAA"/>
    <property type="match status" value="1"/>
</dbReference>
<dbReference type="EMBL" id="QRHE01000011">
    <property type="protein sequence ID" value="RHF50791.1"/>
    <property type="molecule type" value="Genomic_DNA"/>
</dbReference>
<evidence type="ECO:0000256" key="1">
    <source>
        <dbReference type="ARBA" id="ARBA00022801"/>
    </source>
</evidence>